<feature type="compositionally biased region" description="Basic and acidic residues" evidence="1">
    <location>
        <begin position="174"/>
        <end position="187"/>
    </location>
</feature>
<sequence length="291" mass="31027">MSSSAFSSSVSSSSSIPNPSPTSISISTSTPIPTPTTRHTASQSLSPSHIPADTPSSPLLQQATSIPGIPPPSPTTISVLTQLQNLLDITSTLLGLFFVSLLTILFIYWSSIYILRKTLGIKSSERIGVWGSSVDDQRKRASSNGDKDDGNQGTEKRKKEVAFKNPPHPSPDSESSKYDKKAQEIKRRLSSVQSTPSQSQTTQSAQTPSKDLEPTPIAGLGAKPLSEKETIAKIATSTDYNEMGEATGRNPEDIRADVELEFQRGVADVRGDVDMDADAVERRGGGSVGVL</sequence>
<feature type="region of interest" description="Disordered" evidence="1">
    <location>
        <begin position="134"/>
        <end position="254"/>
    </location>
</feature>
<dbReference type="OrthoDB" id="3555700at2759"/>
<keyword evidence="2" id="KW-0472">Membrane</keyword>
<feature type="compositionally biased region" description="Low complexity" evidence="1">
    <location>
        <begin position="190"/>
        <end position="209"/>
    </location>
</feature>
<accession>A0A9X0DQR8</accession>
<feature type="compositionally biased region" description="Polar residues" evidence="1">
    <location>
        <begin position="38"/>
        <end position="47"/>
    </location>
</feature>
<proteinExistence type="predicted"/>
<feature type="transmembrane region" description="Helical" evidence="2">
    <location>
        <begin position="93"/>
        <end position="115"/>
    </location>
</feature>
<protein>
    <submittedName>
        <fullName evidence="3">Uncharacterized protein</fullName>
    </submittedName>
</protein>
<evidence type="ECO:0000256" key="2">
    <source>
        <dbReference type="SAM" id="Phobius"/>
    </source>
</evidence>
<dbReference type="AlphaFoldDB" id="A0A9X0DQR8"/>
<name>A0A9X0DQR8_9HELO</name>
<gene>
    <name evidence="3" type="ORF">OCU04_003077</name>
</gene>
<keyword evidence="2" id="KW-1133">Transmembrane helix</keyword>
<keyword evidence="4" id="KW-1185">Reference proteome</keyword>
<evidence type="ECO:0000256" key="1">
    <source>
        <dbReference type="SAM" id="MobiDB-lite"/>
    </source>
</evidence>
<comment type="caution">
    <text evidence="3">The sequence shown here is derived from an EMBL/GenBank/DDBJ whole genome shotgun (WGS) entry which is preliminary data.</text>
</comment>
<feature type="compositionally biased region" description="Polar residues" evidence="1">
    <location>
        <begin position="54"/>
        <end position="63"/>
    </location>
</feature>
<feature type="region of interest" description="Disordered" evidence="1">
    <location>
        <begin position="1"/>
        <end position="70"/>
    </location>
</feature>
<feature type="compositionally biased region" description="Low complexity" evidence="1">
    <location>
        <begin position="1"/>
        <end position="37"/>
    </location>
</feature>
<organism evidence="3 4">
    <name type="scientific">Sclerotinia nivalis</name>
    <dbReference type="NCBI Taxonomy" id="352851"/>
    <lineage>
        <taxon>Eukaryota</taxon>
        <taxon>Fungi</taxon>
        <taxon>Dikarya</taxon>
        <taxon>Ascomycota</taxon>
        <taxon>Pezizomycotina</taxon>
        <taxon>Leotiomycetes</taxon>
        <taxon>Helotiales</taxon>
        <taxon>Sclerotiniaceae</taxon>
        <taxon>Sclerotinia</taxon>
    </lineage>
</organism>
<reference evidence="3" key="1">
    <citation type="submission" date="2022-11" db="EMBL/GenBank/DDBJ databases">
        <title>Genome Resource of Sclerotinia nivalis Strain SnTB1, a Plant Pathogen Isolated from American Ginseng.</title>
        <authorList>
            <person name="Fan S."/>
        </authorList>
    </citation>
    <scope>NUCLEOTIDE SEQUENCE</scope>
    <source>
        <strain evidence="3">SnTB1</strain>
    </source>
</reference>
<feature type="compositionally biased region" description="Basic and acidic residues" evidence="1">
    <location>
        <begin position="135"/>
        <end position="162"/>
    </location>
</feature>
<keyword evidence="2" id="KW-0812">Transmembrane</keyword>
<evidence type="ECO:0000313" key="3">
    <source>
        <dbReference type="EMBL" id="KAJ8069423.1"/>
    </source>
</evidence>
<dbReference type="EMBL" id="JAPEIS010000002">
    <property type="protein sequence ID" value="KAJ8069423.1"/>
    <property type="molecule type" value="Genomic_DNA"/>
</dbReference>
<dbReference type="Proteomes" id="UP001152300">
    <property type="component" value="Unassembled WGS sequence"/>
</dbReference>
<evidence type="ECO:0000313" key="4">
    <source>
        <dbReference type="Proteomes" id="UP001152300"/>
    </source>
</evidence>